<dbReference type="Proteomes" id="UP000537131">
    <property type="component" value="Unassembled WGS sequence"/>
</dbReference>
<evidence type="ECO:0000313" key="3">
    <source>
        <dbReference type="Proteomes" id="UP000537131"/>
    </source>
</evidence>
<name>A0A7Y0HR22_9CLOT</name>
<comment type="caution">
    <text evidence="2">The sequence shown here is derived from an EMBL/GenBank/DDBJ whole genome shotgun (WGS) entry which is preliminary data.</text>
</comment>
<keyword evidence="1" id="KW-1133">Transmembrane helix</keyword>
<evidence type="ECO:0008006" key="4">
    <source>
        <dbReference type="Google" id="ProtNLM"/>
    </source>
</evidence>
<keyword evidence="3" id="KW-1185">Reference proteome</keyword>
<dbReference type="Pfam" id="PF10779">
    <property type="entry name" value="XhlA"/>
    <property type="match status" value="1"/>
</dbReference>
<protein>
    <recommendedName>
        <fullName evidence="4">Hemolysin XhlA</fullName>
    </recommendedName>
</protein>
<sequence>MDGNSDVIQEILERLVRMETKLDDFTNLREKTDIAFTTSKQNEKDITEIKDNVKWCWRTTLGAIIIAAIGLFFKFH</sequence>
<dbReference type="EMBL" id="JABBNI010000036">
    <property type="protein sequence ID" value="NMM64398.1"/>
    <property type="molecule type" value="Genomic_DNA"/>
</dbReference>
<dbReference type="RefSeq" id="WP_169298979.1">
    <property type="nucleotide sequence ID" value="NZ_JABBNI010000036.1"/>
</dbReference>
<evidence type="ECO:0000256" key="1">
    <source>
        <dbReference type="SAM" id="Phobius"/>
    </source>
</evidence>
<organism evidence="2 3">
    <name type="scientific">Clostridium muellerianum</name>
    <dbReference type="NCBI Taxonomy" id="2716538"/>
    <lineage>
        <taxon>Bacteria</taxon>
        <taxon>Bacillati</taxon>
        <taxon>Bacillota</taxon>
        <taxon>Clostridia</taxon>
        <taxon>Eubacteriales</taxon>
        <taxon>Clostridiaceae</taxon>
        <taxon>Clostridium</taxon>
    </lineage>
</organism>
<keyword evidence="1" id="KW-0812">Transmembrane</keyword>
<reference evidence="2 3" key="1">
    <citation type="submission" date="2020-04" db="EMBL/GenBank/DDBJ databases">
        <authorList>
            <person name="Doyle D.A."/>
        </authorList>
    </citation>
    <scope>NUCLEOTIDE SEQUENCE [LARGE SCALE GENOMIC DNA]</scope>
    <source>
        <strain evidence="2 3">P21</strain>
    </source>
</reference>
<accession>A0A7Y0HR22</accession>
<proteinExistence type="predicted"/>
<gene>
    <name evidence="2" type="ORF">HBE96_17395</name>
</gene>
<dbReference type="AlphaFoldDB" id="A0A7Y0HR22"/>
<dbReference type="InterPro" id="IPR019715">
    <property type="entry name" value="Haemolysin_XhlA"/>
</dbReference>
<feature type="transmembrane region" description="Helical" evidence="1">
    <location>
        <begin position="55"/>
        <end position="73"/>
    </location>
</feature>
<keyword evidence="1" id="KW-0472">Membrane</keyword>
<reference evidence="2 3" key="2">
    <citation type="submission" date="2020-06" db="EMBL/GenBank/DDBJ databases">
        <title>Complete Genome Sequence of Clostridium muelleri sp. nov. P21T, an Acid-Alcohol Producing Acetogen Isolated from Old Hay.</title>
        <authorList>
            <person name="Duncan K.E."/>
            <person name="Tanner R.S."/>
        </authorList>
    </citation>
    <scope>NUCLEOTIDE SEQUENCE [LARGE SCALE GENOMIC DNA]</scope>
    <source>
        <strain evidence="2 3">P21</strain>
    </source>
</reference>
<evidence type="ECO:0000313" key="2">
    <source>
        <dbReference type="EMBL" id="NMM64398.1"/>
    </source>
</evidence>